<dbReference type="Pfam" id="PF11376">
    <property type="entry name" value="DUF3179"/>
    <property type="match status" value="1"/>
</dbReference>
<gene>
    <name evidence="2" type="ORF">SAMN05216261_2389</name>
</gene>
<evidence type="ECO:0008006" key="4">
    <source>
        <dbReference type="Google" id="ProtNLM"/>
    </source>
</evidence>
<feature type="region of interest" description="Disordered" evidence="1">
    <location>
        <begin position="193"/>
        <end position="217"/>
    </location>
</feature>
<name>A0A1M6FH46_9FLAO</name>
<proteinExistence type="predicted"/>
<dbReference type="Proteomes" id="UP000184396">
    <property type="component" value="Unassembled WGS sequence"/>
</dbReference>
<dbReference type="eggNOG" id="COG2128">
    <property type="taxonomic scope" value="Bacteria"/>
</dbReference>
<dbReference type="OrthoDB" id="9806357at2"/>
<evidence type="ECO:0000256" key="1">
    <source>
        <dbReference type="SAM" id="MobiDB-lite"/>
    </source>
</evidence>
<dbReference type="AlphaFoldDB" id="A0A1M6FH46"/>
<protein>
    <recommendedName>
        <fullName evidence="4">DUF3179 domain-containing protein</fullName>
    </recommendedName>
</protein>
<sequence>MWFRLVFIGILSIFIVSCSSKNDLQADIITDSDWIVDELDVTGEFFLYPLALNPNFDSVQNINLADGELVGIVNFGNQVIVYPYVYTFENEVINSEFQGRKYAFTYCPITKSAIAFNRTGIFRASGYLYKNNLTPWDAETESIWSQMLIKGIKGDRKNNRFNTIPVLETTLGVVKSFFPNAKVLAGPPSLNNKSSLKYNSKPPDDTGNTDDDSGGNIPNNGEFVYGIIDDFDNVHIFKYSDFSNQMIVKIIRNQEYIIVGNQSKRFINAFKVSNANDFEVLENQLPYVIKNKNGVKYNILGVGSNGSTLEKPKYAYVAIWRAWEDFYSSFNFIDKE</sequence>
<keyword evidence="3" id="KW-1185">Reference proteome</keyword>
<dbReference type="STRING" id="1178825.SAMN05216261_2389"/>
<dbReference type="EMBL" id="FQYK01000005">
    <property type="protein sequence ID" value="SHI96959.1"/>
    <property type="molecule type" value="Genomic_DNA"/>
</dbReference>
<evidence type="ECO:0000313" key="2">
    <source>
        <dbReference type="EMBL" id="SHI96959.1"/>
    </source>
</evidence>
<organism evidence="2 3">
    <name type="scientific">Algibacter luteus</name>
    <dbReference type="NCBI Taxonomy" id="1178825"/>
    <lineage>
        <taxon>Bacteria</taxon>
        <taxon>Pseudomonadati</taxon>
        <taxon>Bacteroidota</taxon>
        <taxon>Flavobacteriia</taxon>
        <taxon>Flavobacteriales</taxon>
        <taxon>Flavobacteriaceae</taxon>
        <taxon>Algibacter</taxon>
    </lineage>
</organism>
<accession>A0A1M6FH46</accession>
<dbReference type="RefSeq" id="WP_019388259.1">
    <property type="nucleotide sequence ID" value="NZ_ALIH01000011.1"/>
</dbReference>
<dbReference type="PROSITE" id="PS51257">
    <property type="entry name" value="PROKAR_LIPOPROTEIN"/>
    <property type="match status" value="1"/>
</dbReference>
<evidence type="ECO:0000313" key="3">
    <source>
        <dbReference type="Proteomes" id="UP000184396"/>
    </source>
</evidence>
<dbReference type="InterPro" id="IPR021516">
    <property type="entry name" value="DUF3179"/>
</dbReference>
<reference evidence="2 3" key="1">
    <citation type="submission" date="2016-11" db="EMBL/GenBank/DDBJ databases">
        <authorList>
            <person name="Jaros S."/>
            <person name="Januszkiewicz K."/>
            <person name="Wedrychowicz H."/>
        </authorList>
    </citation>
    <scope>NUCLEOTIDE SEQUENCE [LARGE SCALE GENOMIC DNA]</scope>
    <source>
        <strain evidence="2 3">CGMCC 1.12213</strain>
    </source>
</reference>